<keyword evidence="4" id="KW-0812">Transmembrane</keyword>
<dbReference type="InterPro" id="IPR002758">
    <property type="entry name" value="Cation_antiport_E"/>
</dbReference>
<evidence type="ECO:0000256" key="2">
    <source>
        <dbReference type="ARBA" id="ARBA00006228"/>
    </source>
</evidence>
<dbReference type="GO" id="GO:0008324">
    <property type="term" value="F:monoatomic cation transmembrane transporter activity"/>
    <property type="evidence" value="ECO:0007669"/>
    <property type="project" value="InterPro"/>
</dbReference>
<protein>
    <recommendedName>
        <fullName evidence="9">Sodium:proton antiporter</fullName>
    </recommendedName>
</protein>
<dbReference type="EMBL" id="JSUH01000003">
    <property type="protein sequence ID" value="KHD98340.1"/>
    <property type="molecule type" value="Genomic_DNA"/>
</dbReference>
<evidence type="ECO:0000313" key="8">
    <source>
        <dbReference type="Proteomes" id="UP000030466"/>
    </source>
</evidence>
<reference evidence="7 8" key="1">
    <citation type="journal article" date="2003" name="Int. J. Syst. Evol. Microbiol.">
        <title>Kocuria polaris sp. nov., an orange-pigmented psychrophilic bacterium isolated from an Antarctic cyanobacterial mat sample.</title>
        <authorList>
            <person name="Reddy G.S."/>
            <person name="Prakash J.S."/>
            <person name="Prabahar V."/>
            <person name="Matsumoto G.I."/>
            <person name="Stackebrandt E."/>
            <person name="Shivaji S."/>
        </authorList>
    </citation>
    <scope>NUCLEOTIDE SEQUENCE [LARGE SCALE GENOMIC DNA]</scope>
    <source>
        <strain evidence="7 8">CMS 76or</strain>
    </source>
</reference>
<proteinExistence type="inferred from homology"/>
<evidence type="ECO:0000256" key="4">
    <source>
        <dbReference type="ARBA" id="ARBA00022692"/>
    </source>
</evidence>
<keyword evidence="6" id="KW-0472">Membrane</keyword>
<dbReference type="GO" id="GO:0005886">
    <property type="term" value="C:plasma membrane"/>
    <property type="evidence" value="ECO:0007669"/>
    <property type="project" value="UniProtKB-SubCell"/>
</dbReference>
<evidence type="ECO:0000256" key="6">
    <source>
        <dbReference type="ARBA" id="ARBA00023136"/>
    </source>
</evidence>
<organism evidence="7 8">
    <name type="scientific">Kocuria rosea subsp. polaris</name>
    <dbReference type="NCBI Taxonomy" id="136273"/>
    <lineage>
        <taxon>Bacteria</taxon>
        <taxon>Bacillati</taxon>
        <taxon>Actinomycetota</taxon>
        <taxon>Actinomycetes</taxon>
        <taxon>Micrococcales</taxon>
        <taxon>Micrococcaceae</taxon>
        <taxon>Kocuria</taxon>
    </lineage>
</organism>
<comment type="subcellular location">
    <subcellularLocation>
        <location evidence="1">Cell membrane</location>
        <topology evidence="1">Multi-pass membrane protein</topology>
    </subcellularLocation>
</comment>
<evidence type="ECO:0008006" key="9">
    <source>
        <dbReference type="Google" id="ProtNLM"/>
    </source>
</evidence>
<accession>A0A0A6VTX7</accession>
<keyword evidence="8" id="KW-1185">Reference proteome</keyword>
<evidence type="ECO:0000256" key="5">
    <source>
        <dbReference type="ARBA" id="ARBA00022989"/>
    </source>
</evidence>
<keyword evidence="5" id="KW-1133">Transmembrane helix</keyword>
<comment type="caution">
    <text evidence="7">The sequence shown here is derived from an EMBL/GenBank/DDBJ whole genome shotgun (WGS) entry which is preliminary data.</text>
</comment>
<name>A0A0A6VTX7_KOCRO</name>
<dbReference type="PANTHER" id="PTHR34584:SF1">
    <property type="entry name" value="NA(+)_H(+) ANTIPORTER SUBUNIT E1"/>
    <property type="match status" value="1"/>
</dbReference>
<dbReference type="PANTHER" id="PTHR34584">
    <property type="entry name" value="NA(+)/H(+) ANTIPORTER SUBUNIT E1"/>
    <property type="match status" value="1"/>
</dbReference>
<evidence type="ECO:0000313" key="7">
    <source>
        <dbReference type="EMBL" id="KHD98340.1"/>
    </source>
</evidence>
<dbReference type="Proteomes" id="UP000030466">
    <property type="component" value="Unassembled WGS sequence"/>
</dbReference>
<gene>
    <name evidence="7" type="ORF">GY22_04590</name>
</gene>
<dbReference type="OrthoDB" id="3837866at2"/>
<evidence type="ECO:0000256" key="1">
    <source>
        <dbReference type="ARBA" id="ARBA00004651"/>
    </source>
</evidence>
<dbReference type="AlphaFoldDB" id="A0A0A6VTX7"/>
<keyword evidence="3" id="KW-1003">Cell membrane</keyword>
<evidence type="ECO:0000256" key="3">
    <source>
        <dbReference type="ARBA" id="ARBA00022475"/>
    </source>
</evidence>
<dbReference type="RefSeq" id="WP_017831716.1">
    <property type="nucleotide sequence ID" value="NZ_JSUH01000003.1"/>
</dbReference>
<comment type="similarity">
    <text evidence="2">Belongs to the CPA3 antiporters (TC 2.A.63) subunit E family.</text>
</comment>
<sequence length="139" mass="15045">MKWLTWPLRLIGFLLWYAWELVLSNAAVTRDVLTPGQGSSPIVVRYRTRCRSEFETVLLSVLITLTPGTLTLATVARTRGGADGPAVDVGTGDDGAPGTEGYDIFVHAMYSDGPQDARSGLREMETHMLNGIRPGGGPR</sequence>
<dbReference type="Pfam" id="PF01899">
    <property type="entry name" value="MNHE"/>
    <property type="match status" value="1"/>
</dbReference>